<dbReference type="AlphaFoldDB" id="A0AAV9XN79"/>
<evidence type="ECO:0000256" key="1">
    <source>
        <dbReference type="ARBA" id="ARBA00023002"/>
    </source>
</evidence>
<dbReference type="InterPro" id="IPR050791">
    <property type="entry name" value="Aldo-Keto_reductase"/>
</dbReference>
<dbReference type="Gene3D" id="3.20.20.100">
    <property type="entry name" value="NADP-dependent oxidoreductase domain"/>
    <property type="match status" value="1"/>
</dbReference>
<evidence type="ECO:0000313" key="4">
    <source>
        <dbReference type="Proteomes" id="UP001365542"/>
    </source>
</evidence>
<dbReference type="CDD" id="cd19077">
    <property type="entry name" value="AKR_AKR8A1-2"/>
    <property type="match status" value="1"/>
</dbReference>
<evidence type="ECO:0000259" key="2">
    <source>
        <dbReference type="Pfam" id="PF00248"/>
    </source>
</evidence>
<name>A0AAV9XN79_9PEZI</name>
<dbReference type="Proteomes" id="UP001365542">
    <property type="component" value="Unassembled WGS sequence"/>
</dbReference>
<comment type="caution">
    <text evidence="3">The sequence shown here is derived from an EMBL/GenBank/DDBJ whole genome shotgun (WGS) entry which is preliminary data.</text>
</comment>
<proteinExistence type="predicted"/>
<dbReference type="SUPFAM" id="SSF51430">
    <property type="entry name" value="NAD(P)-linked oxidoreductase"/>
    <property type="match status" value="1"/>
</dbReference>
<accession>A0AAV9XN79</accession>
<dbReference type="Pfam" id="PF00248">
    <property type="entry name" value="Aldo_ket_red"/>
    <property type="match status" value="1"/>
</dbReference>
<dbReference type="GO" id="GO:0005737">
    <property type="term" value="C:cytoplasm"/>
    <property type="evidence" value="ECO:0007669"/>
    <property type="project" value="TreeGrafter"/>
</dbReference>
<gene>
    <name evidence="3" type="primary">PLR1_1</name>
    <name evidence="3" type="ORF">TWF694_006613</name>
</gene>
<dbReference type="InterPro" id="IPR036812">
    <property type="entry name" value="NAD(P)_OxRdtase_dom_sf"/>
</dbReference>
<feature type="domain" description="NADP-dependent oxidoreductase" evidence="2">
    <location>
        <begin position="16"/>
        <end position="314"/>
    </location>
</feature>
<protein>
    <submittedName>
        <fullName evidence="3">Pyridoxine 4-dehydrogenase</fullName>
    </submittedName>
</protein>
<dbReference type="PANTHER" id="PTHR43625:SF78">
    <property type="entry name" value="PYRIDOXAL REDUCTASE-RELATED"/>
    <property type="match status" value="1"/>
</dbReference>
<sequence>MTSAPTIAGRQVGETGFGLMAFTIRPFIIPDEEIFASLNAALDGGADFFVSSEFYGIRDPHDNLTMLGRYFKAYPSAADKIILSVKAGMNWTTRSPDSSPAALRKSIDNILEKIGRPKIDVFCIARVDDNTPIEESYAVIKEQLEAGKIGSFCPSEVSADTLKKAISILPKGSISCVELEVSLWSTEIFENGVADVCREHNIPIAAYSPLGRGFLTGQYKSADDLPQGDTRKMFDRFKPENFDKNLELVRMVEGLAEKKGVTPSQLALAWVRQCGGEGLRIIPIFGATKKVQVEENLKHVTLSTSEMGEIDAILKSFKVTGGRYFAQQEVHLFEPDNGFAALKIIRSGKRPIQVKLQLVEMIAWRSHFDHIEDWLDKSFNSNKAAGWRGTVLDPSLSSSSPHRTTKTNREGDVFGAIFSLVSKLCGSQNCFLSQVSKDNKTVVYMPHGTFNSNTQKCFNRYFVLAVLKGVQGGRVFEDIGERVAAFLGVEKEEKWLLGPYQTGIFLSDFRNIFGSFDRLLPCGIHPASNREEILMHALIYEFKFVPAVDFDGFIFTRAFQSLKCPDFRVHALIKFVASIITARFYYDKLREQLANANDRVRENAKNAHSNLQSNVKFASFGAARI</sequence>
<keyword evidence="1" id="KW-0560">Oxidoreductase</keyword>
<organism evidence="3 4">
    <name type="scientific">Orbilia ellipsospora</name>
    <dbReference type="NCBI Taxonomy" id="2528407"/>
    <lineage>
        <taxon>Eukaryota</taxon>
        <taxon>Fungi</taxon>
        <taxon>Dikarya</taxon>
        <taxon>Ascomycota</taxon>
        <taxon>Pezizomycotina</taxon>
        <taxon>Orbiliomycetes</taxon>
        <taxon>Orbiliales</taxon>
        <taxon>Orbiliaceae</taxon>
        <taxon>Orbilia</taxon>
    </lineage>
</organism>
<evidence type="ECO:0000313" key="3">
    <source>
        <dbReference type="EMBL" id="KAK6542669.1"/>
    </source>
</evidence>
<reference evidence="3 4" key="1">
    <citation type="submission" date="2019-10" db="EMBL/GenBank/DDBJ databases">
        <authorList>
            <person name="Palmer J.M."/>
        </authorList>
    </citation>
    <scope>NUCLEOTIDE SEQUENCE [LARGE SCALE GENOMIC DNA]</scope>
    <source>
        <strain evidence="3 4">TWF694</strain>
    </source>
</reference>
<dbReference type="InterPro" id="IPR023210">
    <property type="entry name" value="NADP_OxRdtase_dom"/>
</dbReference>
<dbReference type="GO" id="GO:0016491">
    <property type="term" value="F:oxidoreductase activity"/>
    <property type="evidence" value="ECO:0007669"/>
    <property type="project" value="UniProtKB-KW"/>
</dbReference>
<keyword evidence="4" id="KW-1185">Reference proteome</keyword>
<dbReference type="PANTHER" id="PTHR43625">
    <property type="entry name" value="AFLATOXIN B1 ALDEHYDE REDUCTASE"/>
    <property type="match status" value="1"/>
</dbReference>
<dbReference type="EMBL" id="JAVHJO010000002">
    <property type="protein sequence ID" value="KAK6542669.1"/>
    <property type="molecule type" value="Genomic_DNA"/>
</dbReference>